<evidence type="ECO:0000256" key="5">
    <source>
        <dbReference type="ARBA" id="ARBA00022989"/>
    </source>
</evidence>
<gene>
    <name evidence="9" type="ORF">SAMN05660199_03393</name>
</gene>
<feature type="transmembrane region" description="Helical" evidence="7">
    <location>
        <begin position="329"/>
        <end position="349"/>
    </location>
</feature>
<evidence type="ECO:0000256" key="2">
    <source>
        <dbReference type="ARBA" id="ARBA00022448"/>
    </source>
</evidence>
<dbReference type="InterPro" id="IPR036259">
    <property type="entry name" value="MFS_trans_sf"/>
</dbReference>
<dbReference type="InterPro" id="IPR020846">
    <property type="entry name" value="MFS_dom"/>
</dbReference>
<organism evidence="9 10">
    <name type="scientific">Klenkia soli</name>
    <dbReference type="NCBI Taxonomy" id="1052260"/>
    <lineage>
        <taxon>Bacteria</taxon>
        <taxon>Bacillati</taxon>
        <taxon>Actinomycetota</taxon>
        <taxon>Actinomycetes</taxon>
        <taxon>Geodermatophilales</taxon>
        <taxon>Geodermatophilaceae</taxon>
        <taxon>Klenkia</taxon>
    </lineage>
</organism>
<dbReference type="STRING" id="1052260.SAMN05660199_03393"/>
<feature type="transmembrane region" description="Helical" evidence="7">
    <location>
        <begin position="361"/>
        <end position="380"/>
    </location>
</feature>
<feature type="transmembrane region" description="Helical" evidence="7">
    <location>
        <begin position="40"/>
        <end position="60"/>
    </location>
</feature>
<dbReference type="SUPFAM" id="SSF103473">
    <property type="entry name" value="MFS general substrate transporter"/>
    <property type="match status" value="1"/>
</dbReference>
<dbReference type="PANTHER" id="PTHR23517:SF13">
    <property type="entry name" value="MAJOR FACILITATOR SUPERFAMILY MFS_1"/>
    <property type="match status" value="1"/>
</dbReference>
<feature type="transmembrane region" description="Helical" evidence="7">
    <location>
        <begin position="269"/>
        <end position="290"/>
    </location>
</feature>
<feature type="transmembrane region" description="Helical" evidence="7">
    <location>
        <begin position="97"/>
        <end position="119"/>
    </location>
</feature>
<dbReference type="RefSeq" id="WP_131801772.1">
    <property type="nucleotide sequence ID" value="NZ_FNIR01000011.1"/>
</dbReference>
<evidence type="ECO:0000313" key="10">
    <source>
        <dbReference type="Proteomes" id="UP000199088"/>
    </source>
</evidence>
<keyword evidence="3" id="KW-1003">Cell membrane</keyword>
<keyword evidence="10" id="KW-1185">Reference proteome</keyword>
<dbReference type="InterPro" id="IPR050171">
    <property type="entry name" value="MFS_Transporters"/>
</dbReference>
<evidence type="ECO:0000256" key="3">
    <source>
        <dbReference type="ARBA" id="ARBA00022475"/>
    </source>
</evidence>
<feature type="transmembrane region" description="Helical" evidence="7">
    <location>
        <begin position="7"/>
        <end position="28"/>
    </location>
</feature>
<dbReference type="EMBL" id="FNIR01000011">
    <property type="protein sequence ID" value="SDP22110.1"/>
    <property type="molecule type" value="Genomic_DNA"/>
</dbReference>
<evidence type="ECO:0000313" key="9">
    <source>
        <dbReference type="EMBL" id="SDP22110.1"/>
    </source>
</evidence>
<feature type="transmembrane region" description="Helical" evidence="7">
    <location>
        <begin position="244"/>
        <end position="262"/>
    </location>
</feature>
<dbReference type="OrthoDB" id="3177957at2"/>
<dbReference type="Pfam" id="PF07690">
    <property type="entry name" value="MFS_1"/>
    <property type="match status" value="1"/>
</dbReference>
<evidence type="ECO:0000259" key="8">
    <source>
        <dbReference type="PROSITE" id="PS50850"/>
    </source>
</evidence>
<keyword evidence="5 7" id="KW-1133">Transmembrane helix</keyword>
<feature type="transmembrane region" description="Helical" evidence="7">
    <location>
        <begin position="205"/>
        <end position="224"/>
    </location>
</feature>
<evidence type="ECO:0000256" key="7">
    <source>
        <dbReference type="SAM" id="Phobius"/>
    </source>
</evidence>
<feature type="transmembrane region" description="Helical" evidence="7">
    <location>
        <begin position="131"/>
        <end position="153"/>
    </location>
</feature>
<evidence type="ECO:0000256" key="6">
    <source>
        <dbReference type="ARBA" id="ARBA00023136"/>
    </source>
</evidence>
<accession>A0A1H0QY31</accession>
<evidence type="ECO:0000256" key="1">
    <source>
        <dbReference type="ARBA" id="ARBA00004651"/>
    </source>
</evidence>
<feature type="transmembrane region" description="Helical" evidence="7">
    <location>
        <begin position="296"/>
        <end position="317"/>
    </location>
</feature>
<dbReference type="GO" id="GO:0005886">
    <property type="term" value="C:plasma membrane"/>
    <property type="evidence" value="ECO:0007669"/>
    <property type="project" value="UniProtKB-SubCell"/>
</dbReference>
<feature type="transmembrane region" description="Helical" evidence="7">
    <location>
        <begin position="159"/>
        <end position="178"/>
    </location>
</feature>
<dbReference type="PROSITE" id="PS50850">
    <property type="entry name" value="MFS"/>
    <property type="match status" value="1"/>
</dbReference>
<dbReference type="Gene3D" id="1.20.1250.20">
    <property type="entry name" value="MFS general substrate transporter like domains"/>
    <property type="match status" value="1"/>
</dbReference>
<dbReference type="AlphaFoldDB" id="A0A1H0QY31"/>
<keyword evidence="6 7" id="KW-0472">Membrane</keyword>
<dbReference type="PANTHER" id="PTHR23517">
    <property type="entry name" value="RESISTANCE PROTEIN MDTM, PUTATIVE-RELATED-RELATED"/>
    <property type="match status" value="1"/>
</dbReference>
<evidence type="ECO:0000256" key="4">
    <source>
        <dbReference type="ARBA" id="ARBA00022692"/>
    </source>
</evidence>
<comment type="subcellular location">
    <subcellularLocation>
        <location evidence="1">Cell membrane</location>
        <topology evidence="1">Multi-pass membrane protein</topology>
    </subcellularLocation>
</comment>
<dbReference type="Proteomes" id="UP000199088">
    <property type="component" value="Unassembled WGS sequence"/>
</dbReference>
<dbReference type="PROSITE" id="PS00216">
    <property type="entry name" value="SUGAR_TRANSPORT_1"/>
    <property type="match status" value="1"/>
</dbReference>
<name>A0A1H0QY31_9ACTN</name>
<feature type="domain" description="Major facilitator superfamily (MFS) profile" evidence="8">
    <location>
        <begin position="1"/>
        <end position="382"/>
    </location>
</feature>
<dbReference type="GO" id="GO:0022857">
    <property type="term" value="F:transmembrane transporter activity"/>
    <property type="evidence" value="ECO:0007669"/>
    <property type="project" value="InterPro"/>
</dbReference>
<reference evidence="10" key="1">
    <citation type="submission" date="2016-10" db="EMBL/GenBank/DDBJ databases">
        <authorList>
            <person name="Varghese N."/>
            <person name="Submissions S."/>
        </authorList>
    </citation>
    <scope>NUCLEOTIDE SEQUENCE [LARGE SCALE GENOMIC DNA]</scope>
    <source>
        <strain evidence="10">DSM 45843</strain>
    </source>
</reference>
<keyword evidence="4 7" id="KW-0812">Transmembrane</keyword>
<protein>
    <submittedName>
        <fullName evidence="9">Predicted arabinose efflux permease, MFS family</fullName>
    </submittedName>
</protein>
<proteinExistence type="predicted"/>
<keyword evidence="2" id="KW-0813">Transport</keyword>
<sequence>MRGRVSVGLVVWVFTAVMLGGTVPAPLYPFYVRSLGLSELQVTLVFAAYAVGTLTALLLGGGLSDRVGRRPVLALAVGIAVASTAVFLLAPTLPGLLVARVLSGLSVGLTTGTATAAIAELHDDRRTATTLATVANMGGLGLGPVVSGVVAQHLPGPTVAPYLAFLVLLLPVLALGLVPETRPRTRTLAGAVRPQRLAVPRATRARFVAAAVGGFAAFAVLGLFTSLTSSFLGQELGDPGPQLVGLSVAVMFAAAVACQLLAQRWDPDRAALVGALLLPVGTASVVGALAAGSLPVFLLAAVVGGSGVGFSFQSAVARVGGLASADERAAVTSSFFVVAYLGITVPVVGVGEIATATSLTAAAAALAVLVLVLSAAAAVLTRRHPTPAQRPAPSSA</sequence>
<feature type="transmembrane region" description="Helical" evidence="7">
    <location>
        <begin position="72"/>
        <end position="91"/>
    </location>
</feature>
<dbReference type="InterPro" id="IPR005829">
    <property type="entry name" value="Sugar_transporter_CS"/>
</dbReference>
<dbReference type="InterPro" id="IPR011701">
    <property type="entry name" value="MFS"/>
</dbReference>